<proteinExistence type="predicted"/>
<reference evidence="2 3" key="1">
    <citation type="submission" date="2015-04" db="EMBL/GenBank/DDBJ databases">
        <title>Lasius niger genome sequencing.</title>
        <authorList>
            <person name="Konorov E.A."/>
            <person name="Nikitin M.A."/>
            <person name="Kirill M.V."/>
            <person name="Chang P."/>
        </authorList>
    </citation>
    <scope>NUCLEOTIDE SEQUENCE [LARGE SCALE GENOMIC DNA]</scope>
    <source>
        <tissue evidence="2">Whole</tissue>
    </source>
</reference>
<evidence type="ECO:0000313" key="3">
    <source>
        <dbReference type="Proteomes" id="UP000036403"/>
    </source>
</evidence>
<dbReference type="Proteomes" id="UP000036403">
    <property type="component" value="Unassembled WGS sequence"/>
</dbReference>
<organism evidence="2 3">
    <name type="scientific">Lasius niger</name>
    <name type="common">Black garden ant</name>
    <dbReference type="NCBI Taxonomy" id="67767"/>
    <lineage>
        <taxon>Eukaryota</taxon>
        <taxon>Metazoa</taxon>
        <taxon>Ecdysozoa</taxon>
        <taxon>Arthropoda</taxon>
        <taxon>Hexapoda</taxon>
        <taxon>Insecta</taxon>
        <taxon>Pterygota</taxon>
        <taxon>Neoptera</taxon>
        <taxon>Endopterygota</taxon>
        <taxon>Hymenoptera</taxon>
        <taxon>Apocrita</taxon>
        <taxon>Aculeata</taxon>
        <taxon>Formicoidea</taxon>
        <taxon>Formicidae</taxon>
        <taxon>Formicinae</taxon>
        <taxon>Lasius</taxon>
        <taxon>Lasius</taxon>
    </lineage>
</organism>
<dbReference type="OrthoDB" id="8195095at2759"/>
<dbReference type="EMBL" id="LBMM01000259">
    <property type="protein sequence ID" value="KMR02565.1"/>
    <property type="molecule type" value="Genomic_DNA"/>
</dbReference>
<dbReference type="PaxDb" id="67767-A0A0J7L8N0"/>
<evidence type="ECO:0000256" key="1">
    <source>
        <dbReference type="SAM" id="MobiDB-lite"/>
    </source>
</evidence>
<keyword evidence="3" id="KW-1185">Reference proteome</keyword>
<evidence type="ECO:0000313" key="2">
    <source>
        <dbReference type="EMBL" id="KMR02565.1"/>
    </source>
</evidence>
<comment type="caution">
    <text evidence="2">The sequence shown here is derived from an EMBL/GenBank/DDBJ whole genome shotgun (WGS) entry which is preliminary data.</text>
</comment>
<accession>A0A0J7L8N0</accession>
<sequence>MTDERAQAISVANHYFMLADETIPGFKDHLAKHVVLKWFGKEITGKKNVAAFITSYKTKSFHTFHDIMPISNITTEEEQSNRSTESLDQNAKCEAHTSNCSREELTRYSHETKMSMNYENAIDFNQENNENDATSVHKDDTFNIEEHMYKLEIMTACDDVNVNTDVNADIDINQNEISANAIAKMDDKSDDLNKNDLCNLFEPEITSEAIVEKIQNINRTELKEEMAPTIRAINRECGQGDGPVIVEAGTTKYLEANGTIKFSRTNIREGRYMKYTKVG</sequence>
<protein>
    <submittedName>
        <fullName evidence="2">Uncharacterized protein</fullName>
    </submittedName>
</protein>
<gene>
    <name evidence="2" type="ORF">RF55_849</name>
</gene>
<name>A0A0J7L8N0_LASNI</name>
<dbReference type="AlphaFoldDB" id="A0A0J7L8N0"/>
<feature type="region of interest" description="Disordered" evidence="1">
    <location>
        <begin position="74"/>
        <end position="98"/>
    </location>
</feature>